<dbReference type="Pfam" id="PF00561">
    <property type="entry name" value="Abhydrolase_1"/>
    <property type="match status" value="1"/>
</dbReference>
<evidence type="ECO:0000313" key="3">
    <source>
        <dbReference type="EMBL" id="MFD1814106.1"/>
    </source>
</evidence>
<feature type="domain" description="AB hydrolase-1" evidence="2">
    <location>
        <begin position="95"/>
        <end position="219"/>
    </location>
</feature>
<evidence type="ECO:0000256" key="1">
    <source>
        <dbReference type="SAM" id="SignalP"/>
    </source>
</evidence>
<sequence>MTHDTITIRRGGGNRRIAVRRFTAAAVFTLCATLTAVHPAASAAPPEPPDTGSIDSGSAASNFVTGFGTTLVRPGLAPAGTNDWSCLPSATHPRPVVLVHGTWENSFDNFAALAPALAEEGFCVFAPDYGRVGPLDGGGVLSILPNTQGLGPIEQSAHEIGGFVDRVLAATGAAQVDMVGHSQGGLAARQYLAFAGGADPVDPSRNKVANLVTMGATNHGTTLLGAGVVARAIDGLVDLDPALGSVAGRAPIQQMIGSDLLDRLDAAGDTVPGVAYTVIATRYDEITTPYASTFLTAGPGASVRNVTLQDGCVDDLSDHASLTYSPRAIDWVKHAFDPVGTPEAAIRCEPHAAVLGGSDHADAGSAGSAGPVDAIADLSGS</sequence>
<keyword evidence="1" id="KW-0732">Signal</keyword>
<reference evidence="4" key="1">
    <citation type="journal article" date="2019" name="Int. J. Syst. Evol. Microbiol.">
        <title>The Global Catalogue of Microorganisms (GCM) 10K type strain sequencing project: providing services to taxonomists for standard genome sequencing and annotation.</title>
        <authorList>
            <consortium name="The Broad Institute Genomics Platform"/>
            <consortium name="The Broad Institute Genome Sequencing Center for Infectious Disease"/>
            <person name="Wu L."/>
            <person name="Ma J."/>
        </authorList>
    </citation>
    <scope>NUCLEOTIDE SEQUENCE [LARGE SCALE GENOMIC DNA]</scope>
    <source>
        <strain evidence="4">DT72</strain>
    </source>
</reference>
<keyword evidence="4" id="KW-1185">Reference proteome</keyword>
<dbReference type="PANTHER" id="PTHR32015">
    <property type="entry name" value="FASTING INDUCED LIPASE"/>
    <property type="match status" value="1"/>
</dbReference>
<evidence type="ECO:0000313" key="4">
    <source>
        <dbReference type="Proteomes" id="UP001597286"/>
    </source>
</evidence>
<dbReference type="PANTHER" id="PTHR32015:SF1">
    <property type="entry name" value="LIPASE"/>
    <property type="match status" value="1"/>
</dbReference>
<protein>
    <submittedName>
        <fullName evidence="3">Esterase/lipase family protein</fullName>
    </submittedName>
</protein>
<dbReference type="SUPFAM" id="SSF53474">
    <property type="entry name" value="alpha/beta-Hydrolases"/>
    <property type="match status" value="1"/>
</dbReference>
<dbReference type="InterPro" id="IPR029058">
    <property type="entry name" value="AB_hydrolase_fold"/>
</dbReference>
<dbReference type="RefSeq" id="WP_378486600.1">
    <property type="nucleotide sequence ID" value="NZ_JBHUFB010000013.1"/>
</dbReference>
<comment type="caution">
    <text evidence="3">The sequence shown here is derived from an EMBL/GenBank/DDBJ whole genome shotgun (WGS) entry which is preliminary data.</text>
</comment>
<evidence type="ECO:0000259" key="2">
    <source>
        <dbReference type="Pfam" id="PF00561"/>
    </source>
</evidence>
<feature type="signal peptide" evidence="1">
    <location>
        <begin position="1"/>
        <end position="43"/>
    </location>
</feature>
<organism evidence="3 4">
    <name type="scientific">Rhodococcus gannanensis</name>
    <dbReference type="NCBI Taxonomy" id="1960308"/>
    <lineage>
        <taxon>Bacteria</taxon>
        <taxon>Bacillati</taxon>
        <taxon>Actinomycetota</taxon>
        <taxon>Actinomycetes</taxon>
        <taxon>Mycobacteriales</taxon>
        <taxon>Nocardiaceae</taxon>
        <taxon>Rhodococcus</taxon>
    </lineage>
</organism>
<dbReference type="InterPro" id="IPR000073">
    <property type="entry name" value="AB_hydrolase_1"/>
</dbReference>
<feature type="chain" id="PRO_5045419088" evidence="1">
    <location>
        <begin position="44"/>
        <end position="381"/>
    </location>
</feature>
<gene>
    <name evidence="3" type="ORF">ACFSJG_17965</name>
</gene>
<accession>A0ABW4P7U6</accession>
<dbReference type="Proteomes" id="UP001597286">
    <property type="component" value="Unassembled WGS sequence"/>
</dbReference>
<proteinExistence type="predicted"/>
<name>A0ABW4P7U6_9NOCA</name>
<dbReference type="Gene3D" id="3.40.50.1820">
    <property type="entry name" value="alpha/beta hydrolase"/>
    <property type="match status" value="1"/>
</dbReference>
<dbReference type="EMBL" id="JBHUFB010000013">
    <property type="protein sequence ID" value="MFD1814106.1"/>
    <property type="molecule type" value="Genomic_DNA"/>
</dbReference>
<dbReference type="InterPro" id="IPR002918">
    <property type="entry name" value="Lipase_EstA/Esterase_EstB"/>
</dbReference>